<feature type="transmembrane region" description="Helical" evidence="2">
    <location>
        <begin position="7"/>
        <end position="26"/>
    </location>
</feature>
<feature type="domain" description="AsmA" evidence="3">
    <location>
        <begin position="476"/>
        <end position="629"/>
    </location>
</feature>
<dbReference type="STRING" id="1921010.MMIC_P0231"/>
<dbReference type="InterPro" id="IPR052894">
    <property type="entry name" value="AsmA-related"/>
</dbReference>
<evidence type="ECO:0000259" key="3">
    <source>
        <dbReference type="Pfam" id="PF05170"/>
    </source>
</evidence>
<dbReference type="PANTHER" id="PTHR30441:SF4">
    <property type="entry name" value="PROTEIN ASMA"/>
    <property type="match status" value="1"/>
</dbReference>
<reference evidence="4 5" key="1">
    <citation type="journal article" date="2017" name="Arch. Microbiol.">
        <title>Mariprofundus micogutta sp. nov., a novel iron-oxidizing zetaproteobacterium isolated from a deep-sea hydrothermal field at the Bayonnaise knoll of the Izu-Ogasawara arc, and a description of Mariprofundales ord. nov. and Zetaproteobacteria classis nov.</title>
        <authorList>
            <person name="Makita H."/>
            <person name="Tanaka E."/>
            <person name="Mitsunobu S."/>
            <person name="Miyazaki M."/>
            <person name="Nunoura T."/>
            <person name="Uematsu K."/>
            <person name="Takaki Y."/>
            <person name="Nishi S."/>
            <person name="Shimamura S."/>
            <person name="Takai K."/>
        </authorList>
    </citation>
    <scope>NUCLEOTIDE SEQUENCE [LARGE SCALE GENOMIC DNA]</scope>
    <source>
        <strain evidence="4 5">ET2</strain>
    </source>
</reference>
<organism evidence="4 5">
    <name type="scientific">Mariprofundus micogutta</name>
    <dbReference type="NCBI Taxonomy" id="1921010"/>
    <lineage>
        <taxon>Bacteria</taxon>
        <taxon>Pseudomonadati</taxon>
        <taxon>Pseudomonadota</taxon>
        <taxon>Candidatius Mariprofundia</taxon>
        <taxon>Mariprofundales</taxon>
        <taxon>Mariprofundaceae</taxon>
        <taxon>Mariprofundus</taxon>
    </lineage>
</organism>
<dbReference type="PANTHER" id="PTHR30441">
    <property type="entry name" value="DUF748 DOMAIN-CONTAINING PROTEIN"/>
    <property type="match status" value="1"/>
</dbReference>
<accession>A0A1L8CK51</accession>
<proteinExistence type="predicted"/>
<dbReference type="InterPro" id="IPR007844">
    <property type="entry name" value="AsmA"/>
</dbReference>
<evidence type="ECO:0000256" key="2">
    <source>
        <dbReference type="SAM" id="Phobius"/>
    </source>
</evidence>
<feature type="domain" description="AsmA" evidence="3">
    <location>
        <begin position="1"/>
        <end position="208"/>
    </location>
</feature>
<gene>
    <name evidence="4" type="ORF">MMIC_P0231</name>
</gene>
<feature type="compositionally biased region" description="Low complexity" evidence="1">
    <location>
        <begin position="727"/>
        <end position="741"/>
    </location>
</feature>
<feature type="region of interest" description="Disordered" evidence="1">
    <location>
        <begin position="424"/>
        <end position="447"/>
    </location>
</feature>
<dbReference type="GO" id="GO:0005886">
    <property type="term" value="C:plasma membrane"/>
    <property type="evidence" value="ECO:0007669"/>
    <property type="project" value="TreeGrafter"/>
</dbReference>
<dbReference type="EMBL" id="BDFD01000001">
    <property type="protein sequence ID" value="GAV19298.1"/>
    <property type="molecule type" value="Genomic_DNA"/>
</dbReference>
<evidence type="ECO:0000256" key="1">
    <source>
        <dbReference type="SAM" id="MobiDB-lite"/>
    </source>
</evidence>
<keyword evidence="2" id="KW-0472">Membrane</keyword>
<keyword evidence="2" id="KW-0812">Transmembrane</keyword>
<dbReference type="RefSeq" id="WP_227819289.1">
    <property type="nucleotide sequence ID" value="NZ_BDFD01000001.1"/>
</dbReference>
<sequence>MPKFVRYSLIVIVLIIAGLLVAPFFIDVNTYKTQIEQTVEDSTGRKLSIGNINASLFPWIGIELDNVHLANREGFTDRDFLSVQKLNVKLALLPLLSKNIEIKNFEINEPKIYLERQENGESNWGDLVSAQTASTESGDNEPADKQTDAAPALAALQAESLSLTGGEVVWVDGKAEPVTLADLNVGLTDVQLERPVAVKLSGKLSGNAFELDANVGPLGDLSKLDPVALPIQGHVKADNIQLAPFKALISGWPEQLGDINSASVGLNANIEQRPDGIRLGEGSVVLNSRIGLAVNWKIEMSKADQLKVSRAGLIVNGKDILEVKGSVKNLSANPAFQLRIDSQPLTRSWLAEFVPDLNSMYAGHPSAWKQIEIGTLVAGDAKQLEIRDMQLKLDNELVQVSGAVVYGVPDIRLRIAARDLHMDPWLPQGKEEPQGQTPAAGAGGGAQQASAAEPDLRFLKPWRVTAKMQAATLFLRGMEMRNFNVSINGSNGRFDLNPLSFKLSGGNVKEKASLDASVYPAKWKESVHITDVKVGPLLKALADMDMLEGTLSMDTSFRATGLTEAGVKTLNGRGNLMLRNGKIKGIDIPDTIRKFTNPAAASAGPNETDFAQLSGSFVVKNGIANNQDLFMASPLLRVTGKGLVNLVSKTLDYHVEPRVVGTLIGQGDSSPVRKGLTVPLHITGPFASPKVRPEISAKTLIQNAPALLNKGKMGGALGNILGGKKGAQAAPADQPASQPEQPVTPEKKILKGLGGMIPGF</sequence>
<comment type="caution">
    <text evidence="4">The sequence shown here is derived from an EMBL/GenBank/DDBJ whole genome shotgun (WGS) entry which is preliminary data.</text>
</comment>
<dbReference type="Proteomes" id="UP000231632">
    <property type="component" value="Unassembled WGS sequence"/>
</dbReference>
<dbReference type="AlphaFoldDB" id="A0A1L8CK51"/>
<evidence type="ECO:0000313" key="4">
    <source>
        <dbReference type="EMBL" id="GAV19298.1"/>
    </source>
</evidence>
<feature type="region of interest" description="Disordered" evidence="1">
    <location>
        <begin position="724"/>
        <end position="748"/>
    </location>
</feature>
<name>A0A1L8CK51_9PROT</name>
<evidence type="ECO:0000313" key="5">
    <source>
        <dbReference type="Proteomes" id="UP000231632"/>
    </source>
</evidence>
<keyword evidence="5" id="KW-1185">Reference proteome</keyword>
<dbReference type="GO" id="GO:0090313">
    <property type="term" value="P:regulation of protein targeting to membrane"/>
    <property type="evidence" value="ECO:0007669"/>
    <property type="project" value="TreeGrafter"/>
</dbReference>
<dbReference type="Pfam" id="PF05170">
    <property type="entry name" value="AsmA"/>
    <property type="match status" value="2"/>
</dbReference>
<keyword evidence="2" id="KW-1133">Transmembrane helix</keyword>
<protein>
    <submittedName>
        <fullName evidence="4">AsmA protein</fullName>
    </submittedName>
</protein>